<keyword evidence="3" id="KW-1185">Reference proteome</keyword>
<evidence type="ECO:0000313" key="2">
    <source>
        <dbReference type="EMBL" id="MDZ7280391.1"/>
    </source>
</evidence>
<dbReference type="InterPro" id="IPR003615">
    <property type="entry name" value="HNH_nuc"/>
</dbReference>
<dbReference type="GO" id="GO:0004519">
    <property type="term" value="F:endonuclease activity"/>
    <property type="evidence" value="ECO:0007669"/>
    <property type="project" value="UniProtKB-KW"/>
</dbReference>
<dbReference type="Gene3D" id="1.10.10.60">
    <property type="entry name" value="Homeodomain-like"/>
    <property type="match status" value="1"/>
</dbReference>
<accession>A0ABU5LKX9</accession>
<sequence length="166" mass="18712">MNEFDMYLSGMSIPQISNETGIAMSTLRFRFKKAGILRSRGDAIRIAAAEGRLGSGLRGKKREFTEEWKQNISKSKKGVGKGRSVKPNGYVEITMGENKGRGEHVVVMEGIIGRRLFHNECVHHIDHDKTNNHPSNLMLMTKSEHASLHATENHNGRLRDKNGRFK</sequence>
<evidence type="ECO:0000313" key="3">
    <source>
        <dbReference type="Proteomes" id="UP001288620"/>
    </source>
</evidence>
<keyword evidence="2" id="KW-0378">Hydrolase</keyword>
<keyword evidence="2" id="KW-0255">Endonuclease</keyword>
<name>A0ABU5LKX9_9GAMM</name>
<gene>
    <name evidence="2" type="ORF">N4G40_19230</name>
</gene>
<dbReference type="Gene3D" id="3.90.75.20">
    <property type="match status" value="1"/>
</dbReference>
<comment type="caution">
    <text evidence="2">The sequence shown here is derived from an EMBL/GenBank/DDBJ whole genome shotgun (WGS) entry which is preliminary data.</text>
</comment>
<dbReference type="SUPFAM" id="SSF54060">
    <property type="entry name" value="His-Me finger endonucleases"/>
    <property type="match status" value="1"/>
</dbReference>
<dbReference type="RefSeq" id="WP_322544267.1">
    <property type="nucleotide sequence ID" value="NZ_JAOBTT010000004.1"/>
</dbReference>
<organism evidence="2 3">
    <name type="scientific">Pantoea eucrina</name>
    <dbReference type="NCBI Taxonomy" id="472693"/>
    <lineage>
        <taxon>Bacteria</taxon>
        <taxon>Pseudomonadati</taxon>
        <taxon>Pseudomonadota</taxon>
        <taxon>Gammaproteobacteria</taxon>
        <taxon>Enterobacterales</taxon>
        <taxon>Erwiniaceae</taxon>
        <taxon>Pantoea</taxon>
    </lineage>
</organism>
<dbReference type="InterPro" id="IPR044925">
    <property type="entry name" value="His-Me_finger_sf"/>
</dbReference>
<feature type="domain" description="HNH nuclease" evidence="1">
    <location>
        <begin position="104"/>
        <end position="146"/>
    </location>
</feature>
<evidence type="ECO:0000259" key="1">
    <source>
        <dbReference type="Pfam" id="PF13392"/>
    </source>
</evidence>
<dbReference type="Pfam" id="PF13392">
    <property type="entry name" value="HNH_3"/>
    <property type="match status" value="1"/>
</dbReference>
<reference evidence="3" key="1">
    <citation type="submission" date="2023-07" db="EMBL/GenBank/DDBJ databases">
        <title>Structural and functional analysis of rice phyllospheric bacteria for their antimicrobial properties and defense elicitation against blast disease.</title>
        <authorList>
            <person name="Sahu K.P."/>
            <person name="Asharani P."/>
            <person name="Kumar M."/>
            <person name="Reddy B."/>
            <person name="Kumar A."/>
        </authorList>
    </citation>
    <scope>NUCLEOTIDE SEQUENCE [LARGE SCALE GENOMIC DNA]</scope>
    <source>
        <strain evidence="3">OsEp_Plm_30P10</strain>
    </source>
</reference>
<protein>
    <submittedName>
        <fullName evidence="2">HNH endonuclease</fullName>
    </submittedName>
</protein>
<dbReference type="CDD" id="cd00085">
    <property type="entry name" value="HNHc"/>
    <property type="match status" value="1"/>
</dbReference>
<keyword evidence="2" id="KW-0540">Nuclease</keyword>
<dbReference type="EMBL" id="JAOBTT010000004">
    <property type="protein sequence ID" value="MDZ7280391.1"/>
    <property type="molecule type" value="Genomic_DNA"/>
</dbReference>
<proteinExistence type="predicted"/>
<dbReference type="Proteomes" id="UP001288620">
    <property type="component" value="Unassembled WGS sequence"/>
</dbReference>